<feature type="transmembrane region" description="Helical" evidence="10">
    <location>
        <begin position="274"/>
        <end position="293"/>
    </location>
</feature>
<dbReference type="OrthoDB" id="6765072at2759"/>
<comment type="subcellular location">
    <subcellularLocation>
        <location evidence="1 10">Cell membrane</location>
        <topology evidence="1 10">Multi-pass membrane protein</topology>
    </subcellularLocation>
</comment>
<dbReference type="PANTHER" id="PTHR21137:SF26">
    <property type="entry name" value="ODORANT RECEPTOR 10A-RELATED"/>
    <property type="match status" value="1"/>
</dbReference>
<comment type="caution">
    <text evidence="10">Lacks conserved residue(s) required for the propagation of feature annotation.</text>
</comment>
<dbReference type="STRING" id="7222.B4J8T4"/>
<dbReference type="GO" id="GO:0007165">
    <property type="term" value="P:signal transduction"/>
    <property type="evidence" value="ECO:0007669"/>
    <property type="project" value="UniProtKB-KW"/>
</dbReference>
<evidence type="ECO:0000256" key="1">
    <source>
        <dbReference type="ARBA" id="ARBA00004651"/>
    </source>
</evidence>
<keyword evidence="12" id="KW-1185">Reference proteome</keyword>
<evidence type="ECO:0000313" key="11">
    <source>
        <dbReference type="EMBL" id="EDW02374.1"/>
    </source>
</evidence>
<evidence type="ECO:0000256" key="2">
    <source>
        <dbReference type="ARBA" id="ARBA00022475"/>
    </source>
</evidence>
<dbReference type="KEGG" id="dgr:6561297"/>
<evidence type="ECO:0000256" key="5">
    <source>
        <dbReference type="ARBA" id="ARBA00022725"/>
    </source>
</evidence>
<reference evidence="11 12" key="1">
    <citation type="journal article" date="2007" name="Nature">
        <title>Evolution of genes and genomes on the Drosophila phylogeny.</title>
        <authorList>
            <consortium name="Drosophila 12 Genomes Consortium"/>
            <person name="Clark A.G."/>
            <person name="Eisen M.B."/>
            <person name="Smith D.R."/>
            <person name="Bergman C.M."/>
            <person name="Oliver B."/>
            <person name="Markow T.A."/>
            <person name="Kaufman T.C."/>
            <person name="Kellis M."/>
            <person name="Gelbart W."/>
            <person name="Iyer V.N."/>
            <person name="Pollard D.A."/>
            <person name="Sackton T.B."/>
            <person name="Larracuente A.M."/>
            <person name="Singh N.D."/>
            <person name="Abad J.P."/>
            <person name="Abt D.N."/>
            <person name="Adryan B."/>
            <person name="Aguade M."/>
            <person name="Akashi H."/>
            <person name="Anderson W.W."/>
            <person name="Aquadro C.F."/>
            <person name="Ardell D.H."/>
            <person name="Arguello R."/>
            <person name="Artieri C.G."/>
            <person name="Barbash D.A."/>
            <person name="Barker D."/>
            <person name="Barsanti P."/>
            <person name="Batterham P."/>
            <person name="Batzoglou S."/>
            <person name="Begun D."/>
            <person name="Bhutkar A."/>
            <person name="Blanco E."/>
            <person name="Bosak S.A."/>
            <person name="Bradley R.K."/>
            <person name="Brand A.D."/>
            <person name="Brent M.R."/>
            <person name="Brooks A.N."/>
            <person name="Brown R.H."/>
            <person name="Butlin R.K."/>
            <person name="Caggese C."/>
            <person name="Calvi B.R."/>
            <person name="Bernardo de Carvalho A."/>
            <person name="Caspi A."/>
            <person name="Castrezana S."/>
            <person name="Celniker S.E."/>
            <person name="Chang J.L."/>
            <person name="Chapple C."/>
            <person name="Chatterji S."/>
            <person name="Chinwalla A."/>
            <person name="Civetta A."/>
            <person name="Clifton S.W."/>
            <person name="Comeron J.M."/>
            <person name="Costello J.C."/>
            <person name="Coyne J.A."/>
            <person name="Daub J."/>
            <person name="David R.G."/>
            <person name="Delcher A.L."/>
            <person name="Delehaunty K."/>
            <person name="Do C.B."/>
            <person name="Ebling H."/>
            <person name="Edwards K."/>
            <person name="Eickbush T."/>
            <person name="Evans J.D."/>
            <person name="Filipski A."/>
            <person name="Findeiss S."/>
            <person name="Freyhult E."/>
            <person name="Fulton L."/>
            <person name="Fulton R."/>
            <person name="Garcia A.C."/>
            <person name="Gardiner A."/>
            <person name="Garfield D.A."/>
            <person name="Garvin B.E."/>
            <person name="Gibson G."/>
            <person name="Gilbert D."/>
            <person name="Gnerre S."/>
            <person name="Godfrey J."/>
            <person name="Good R."/>
            <person name="Gotea V."/>
            <person name="Gravely B."/>
            <person name="Greenberg A.J."/>
            <person name="Griffiths-Jones S."/>
            <person name="Gross S."/>
            <person name="Guigo R."/>
            <person name="Gustafson E.A."/>
            <person name="Haerty W."/>
            <person name="Hahn M.W."/>
            <person name="Halligan D.L."/>
            <person name="Halpern A.L."/>
            <person name="Halter G.M."/>
            <person name="Han M.V."/>
            <person name="Heger A."/>
            <person name="Hillier L."/>
            <person name="Hinrichs A.S."/>
            <person name="Holmes I."/>
            <person name="Hoskins R.A."/>
            <person name="Hubisz M.J."/>
            <person name="Hultmark D."/>
            <person name="Huntley M.A."/>
            <person name="Jaffe D.B."/>
            <person name="Jagadeeshan S."/>
            <person name="Jeck W.R."/>
            <person name="Johnson J."/>
            <person name="Jones C.D."/>
            <person name="Jordan W.C."/>
            <person name="Karpen G.H."/>
            <person name="Kataoka E."/>
            <person name="Keightley P.D."/>
            <person name="Kheradpour P."/>
            <person name="Kirkness E.F."/>
            <person name="Koerich L.B."/>
            <person name="Kristiansen K."/>
            <person name="Kudrna D."/>
            <person name="Kulathinal R.J."/>
            <person name="Kumar S."/>
            <person name="Kwok R."/>
            <person name="Lander E."/>
            <person name="Langley C.H."/>
            <person name="Lapoint R."/>
            <person name="Lazzaro B.P."/>
            <person name="Lee S.J."/>
            <person name="Levesque L."/>
            <person name="Li R."/>
            <person name="Lin C.F."/>
            <person name="Lin M.F."/>
            <person name="Lindblad-Toh K."/>
            <person name="Llopart A."/>
            <person name="Long M."/>
            <person name="Low L."/>
            <person name="Lozovsky E."/>
            <person name="Lu J."/>
            <person name="Luo M."/>
            <person name="Machado C.A."/>
            <person name="Makalowski W."/>
            <person name="Marzo M."/>
            <person name="Matsuda M."/>
            <person name="Matzkin L."/>
            <person name="McAllister B."/>
            <person name="McBride C.S."/>
            <person name="McKernan B."/>
            <person name="McKernan K."/>
            <person name="Mendez-Lago M."/>
            <person name="Minx P."/>
            <person name="Mollenhauer M.U."/>
            <person name="Montooth K."/>
            <person name="Mount S.M."/>
            <person name="Mu X."/>
            <person name="Myers E."/>
            <person name="Negre B."/>
            <person name="Newfeld S."/>
            <person name="Nielsen R."/>
            <person name="Noor M.A."/>
            <person name="O'Grady P."/>
            <person name="Pachter L."/>
            <person name="Papaceit M."/>
            <person name="Parisi M.J."/>
            <person name="Parisi M."/>
            <person name="Parts L."/>
            <person name="Pedersen J.S."/>
            <person name="Pesole G."/>
            <person name="Phillippy A.M."/>
            <person name="Ponting C.P."/>
            <person name="Pop M."/>
            <person name="Porcelli D."/>
            <person name="Powell J.R."/>
            <person name="Prohaska S."/>
            <person name="Pruitt K."/>
            <person name="Puig M."/>
            <person name="Quesneville H."/>
            <person name="Ram K.R."/>
            <person name="Rand D."/>
            <person name="Rasmussen M.D."/>
            <person name="Reed L.K."/>
            <person name="Reenan R."/>
            <person name="Reily A."/>
            <person name="Remington K.A."/>
            <person name="Rieger T.T."/>
            <person name="Ritchie M.G."/>
            <person name="Robin C."/>
            <person name="Rogers Y.H."/>
            <person name="Rohde C."/>
            <person name="Rozas J."/>
            <person name="Rubenfield M.J."/>
            <person name="Ruiz A."/>
            <person name="Russo S."/>
            <person name="Salzberg S.L."/>
            <person name="Sanchez-Gracia A."/>
            <person name="Saranga D.J."/>
            <person name="Sato H."/>
            <person name="Schaeffer S.W."/>
            <person name="Schatz M.C."/>
            <person name="Schlenke T."/>
            <person name="Schwartz R."/>
            <person name="Segarra C."/>
            <person name="Singh R.S."/>
            <person name="Sirot L."/>
            <person name="Sirota M."/>
            <person name="Sisneros N.B."/>
            <person name="Smith C.D."/>
            <person name="Smith T.F."/>
            <person name="Spieth J."/>
            <person name="Stage D.E."/>
            <person name="Stark A."/>
            <person name="Stephan W."/>
            <person name="Strausberg R.L."/>
            <person name="Strempel S."/>
            <person name="Sturgill D."/>
            <person name="Sutton G."/>
            <person name="Sutton G.G."/>
            <person name="Tao W."/>
            <person name="Teichmann S."/>
            <person name="Tobari Y.N."/>
            <person name="Tomimura Y."/>
            <person name="Tsolas J.M."/>
            <person name="Valente V.L."/>
            <person name="Venter E."/>
            <person name="Venter J.C."/>
            <person name="Vicario S."/>
            <person name="Vieira F.G."/>
            <person name="Vilella A.J."/>
            <person name="Villasante A."/>
            <person name="Walenz B."/>
            <person name="Wang J."/>
            <person name="Wasserman M."/>
            <person name="Watts T."/>
            <person name="Wilson D."/>
            <person name="Wilson R.K."/>
            <person name="Wing R.A."/>
            <person name="Wolfner M.F."/>
            <person name="Wong A."/>
            <person name="Wong G.K."/>
            <person name="Wu C.I."/>
            <person name="Wu G."/>
            <person name="Yamamoto D."/>
            <person name="Yang H.P."/>
            <person name="Yang S.P."/>
            <person name="Yorke J.A."/>
            <person name="Yoshida K."/>
            <person name="Zdobnov E."/>
            <person name="Zhang P."/>
            <person name="Zhang Y."/>
            <person name="Zimin A.V."/>
            <person name="Baldwin J."/>
            <person name="Abdouelleil A."/>
            <person name="Abdulkadir J."/>
            <person name="Abebe A."/>
            <person name="Abera B."/>
            <person name="Abreu J."/>
            <person name="Acer S.C."/>
            <person name="Aftuck L."/>
            <person name="Alexander A."/>
            <person name="An P."/>
            <person name="Anderson E."/>
            <person name="Anderson S."/>
            <person name="Arachi H."/>
            <person name="Azer M."/>
            <person name="Bachantsang P."/>
            <person name="Barry A."/>
            <person name="Bayul T."/>
            <person name="Berlin A."/>
            <person name="Bessette D."/>
            <person name="Bloom T."/>
            <person name="Blye J."/>
            <person name="Boguslavskiy L."/>
            <person name="Bonnet C."/>
            <person name="Boukhgalter B."/>
            <person name="Bourzgui I."/>
            <person name="Brown A."/>
            <person name="Cahill P."/>
            <person name="Channer S."/>
            <person name="Cheshatsang Y."/>
            <person name="Chuda L."/>
            <person name="Citroen M."/>
            <person name="Collymore A."/>
            <person name="Cooke P."/>
            <person name="Costello M."/>
            <person name="D'Aco K."/>
            <person name="Daza R."/>
            <person name="De Haan G."/>
            <person name="DeGray S."/>
            <person name="DeMaso C."/>
            <person name="Dhargay N."/>
            <person name="Dooley K."/>
            <person name="Dooley E."/>
            <person name="Doricent M."/>
            <person name="Dorje P."/>
            <person name="Dorjee K."/>
            <person name="Dupes A."/>
            <person name="Elong R."/>
            <person name="Falk J."/>
            <person name="Farina A."/>
            <person name="Faro S."/>
            <person name="Ferguson D."/>
            <person name="Fisher S."/>
            <person name="Foley C.D."/>
            <person name="Franke A."/>
            <person name="Friedrich D."/>
            <person name="Gadbois L."/>
            <person name="Gearin G."/>
            <person name="Gearin C.R."/>
            <person name="Giannoukos G."/>
            <person name="Goode T."/>
            <person name="Graham J."/>
            <person name="Grandbois E."/>
            <person name="Grewal S."/>
            <person name="Gyaltsen K."/>
            <person name="Hafez N."/>
            <person name="Hagos B."/>
            <person name="Hall J."/>
            <person name="Henson C."/>
            <person name="Hollinger A."/>
            <person name="Honan T."/>
            <person name="Huard M.D."/>
            <person name="Hughes L."/>
            <person name="Hurhula B."/>
            <person name="Husby M.E."/>
            <person name="Kamat A."/>
            <person name="Kanga B."/>
            <person name="Kashin S."/>
            <person name="Khazanovich D."/>
            <person name="Kisner P."/>
            <person name="Lance K."/>
            <person name="Lara M."/>
            <person name="Lee W."/>
            <person name="Lennon N."/>
            <person name="Letendre F."/>
            <person name="LeVine R."/>
            <person name="Lipovsky A."/>
            <person name="Liu X."/>
            <person name="Liu J."/>
            <person name="Liu S."/>
            <person name="Lokyitsang T."/>
            <person name="Lokyitsang Y."/>
            <person name="Lubonja R."/>
            <person name="Lui A."/>
            <person name="MacDonald P."/>
            <person name="Magnisalis V."/>
            <person name="Maru K."/>
            <person name="Matthews C."/>
            <person name="McCusker W."/>
            <person name="McDonough S."/>
            <person name="Mehta T."/>
            <person name="Meldrim J."/>
            <person name="Meneus L."/>
            <person name="Mihai O."/>
            <person name="Mihalev A."/>
            <person name="Mihova T."/>
            <person name="Mittelman R."/>
            <person name="Mlenga V."/>
            <person name="Montmayeur A."/>
            <person name="Mulrain L."/>
            <person name="Navidi A."/>
            <person name="Naylor J."/>
            <person name="Negash T."/>
            <person name="Nguyen T."/>
            <person name="Nguyen N."/>
            <person name="Nicol R."/>
            <person name="Norbu C."/>
            <person name="Norbu N."/>
            <person name="Novod N."/>
            <person name="O'Neill B."/>
            <person name="Osman S."/>
            <person name="Markiewicz E."/>
            <person name="Oyono O.L."/>
            <person name="Patti C."/>
            <person name="Phunkhang P."/>
            <person name="Pierre F."/>
            <person name="Priest M."/>
            <person name="Raghuraman S."/>
            <person name="Rege F."/>
            <person name="Reyes R."/>
            <person name="Rise C."/>
            <person name="Rogov P."/>
            <person name="Ross K."/>
            <person name="Ryan E."/>
            <person name="Settipalli S."/>
            <person name="Shea T."/>
            <person name="Sherpa N."/>
            <person name="Shi L."/>
            <person name="Shih D."/>
            <person name="Sparrow T."/>
            <person name="Spaulding J."/>
            <person name="Stalker J."/>
            <person name="Stange-Thomann N."/>
            <person name="Stavropoulos S."/>
            <person name="Stone C."/>
            <person name="Strader C."/>
            <person name="Tesfaye S."/>
            <person name="Thomson T."/>
            <person name="Thoulutsang Y."/>
            <person name="Thoulutsang D."/>
            <person name="Topham K."/>
            <person name="Topping I."/>
            <person name="Tsamla T."/>
            <person name="Vassiliev H."/>
            <person name="Vo A."/>
            <person name="Wangchuk T."/>
            <person name="Wangdi T."/>
            <person name="Weiand M."/>
            <person name="Wilkinson J."/>
            <person name="Wilson A."/>
            <person name="Yadav S."/>
            <person name="Young G."/>
            <person name="Yu Q."/>
            <person name="Zembek L."/>
            <person name="Zhong D."/>
            <person name="Zimmer A."/>
            <person name="Zwirko Z."/>
            <person name="Jaffe D.B."/>
            <person name="Alvarez P."/>
            <person name="Brockman W."/>
            <person name="Butler J."/>
            <person name="Chin C."/>
            <person name="Gnerre S."/>
            <person name="Grabherr M."/>
            <person name="Kleber M."/>
            <person name="Mauceli E."/>
            <person name="MacCallum I."/>
        </authorList>
    </citation>
    <scope>NUCLEOTIDE SEQUENCE [LARGE SCALE GENOMIC DNA]</scope>
    <source>
        <strain evidence="12">Tucson 15287-2541.00</strain>
    </source>
</reference>
<dbReference type="EMBL" id="CH916367">
    <property type="protein sequence ID" value="EDW02374.1"/>
    <property type="molecule type" value="Genomic_DNA"/>
</dbReference>
<organism evidence="12">
    <name type="scientific">Drosophila grimshawi</name>
    <name type="common">Hawaiian fruit fly</name>
    <name type="synonym">Idiomyia grimshawi</name>
    <dbReference type="NCBI Taxonomy" id="7222"/>
    <lineage>
        <taxon>Eukaryota</taxon>
        <taxon>Metazoa</taxon>
        <taxon>Ecdysozoa</taxon>
        <taxon>Arthropoda</taxon>
        <taxon>Hexapoda</taxon>
        <taxon>Insecta</taxon>
        <taxon>Pterygota</taxon>
        <taxon>Neoptera</taxon>
        <taxon>Endopterygota</taxon>
        <taxon>Diptera</taxon>
        <taxon>Brachycera</taxon>
        <taxon>Muscomorpha</taxon>
        <taxon>Ephydroidea</taxon>
        <taxon>Drosophilidae</taxon>
        <taxon>Drosophila</taxon>
        <taxon>Hawaiian Drosophila</taxon>
    </lineage>
</organism>
<keyword evidence="3 10" id="KW-0716">Sensory transduction</keyword>
<dbReference type="GO" id="GO:0005549">
    <property type="term" value="F:odorant binding"/>
    <property type="evidence" value="ECO:0007669"/>
    <property type="project" value="InterPro"/>
</dbReference>
<dbReference type="GO" id="GO:0005886">
    <property type="term" value="C:plasma membrane"/>
    <property type="evidence" value="ECO:0007669"/>
    <property type="project" value="UniProtKB-SubCell"/>
</dbReference>
<dbReference type="HOGENOM" id="CLU_033399_7_0_1"/>
<keyword evidence="7 10" id="KW-0472">Membrane</keyword>
<dbReference type="Proteomes" id="UP000001070">
    <property type="component" value="Unassembled WGS sequence"/>
</dbReference>
<dbReference type="InParanoid" id="B4J8T4"/>
<dbReference type="FunCoup" id="B4J8T4">
    <property type="interactions" value="22"/>
</dbReference>
<evidence type="ECO:0000256" key="10">
    <source>
        <dbReference type="RuleBase" id="RU351113"/>
    </source>
</evidence>
<protein>
    <recommendedName>
        <fullName evidence="10">Odorant receptor</fullName>
    </recommendedName>
</protein>
<name>B4J8T4_DROGR</name>
<evidence type="ECO:0000256" key="3">
    <source>
        <dbReference type="ARBA" id="ARBA00022606"/>
    </source>
</evidence>
<keyword evidence="2" id="KW-1003">Cell membrane</keyword>
<dbReference type="GO" id="GO:0004984">
    <property type="term" value="F:olfactory receptor activity"/>
    <property type="evidence" value="ECO:0007669"/>
    <property type="project" value="InterPro"/>
</dbReference>
<evidence type="ECO:0000256" key="7">
    <source>
        <dbReference type="ARBA" id="ARBA00023136"/>
    </source>
</evidence>
<feature type="transmembrane region" description="Helical" evidence="10">
    <location>
        <begin position="125"/>
        <end position="149"/>
    </location>
</feature>
<evidence type="ECO:0000256" key="9">
    <source>
        <dbReference type="ARBA" id="ARBA00023224"/>
    </source>
</evidence>
<dbReference type="Pfam" id="PF02949">
    <property type="entry name" value="7tm_6"/>
    <property type="match status" value="1"/>
</dbReference>
<dbReference type="eggNOG" id="ENOG502TCB2">
    <property type="taxonomic scope" value="Eukaryota"/>
</dbReference>
<evidence type="ECO:0000256" key="4">
    <source>
        <dbReference type="ARBA" id="ARBA00022692"/>
    </source>
</evidence>
<keyword evidence="8 10" id="KW-0675">Receptor</keyword>
<keyword evidence="4 10" id="KW-0812">Transmembrane</keyword>
<dbReference type="PANTHER" id="PTHR21137">
    <property type="entry name" value="ODORANT RECEPTOR"/>
    <property type="match status" value="1"/>
</dbReference>
<keyword evidence="6 10" id="KW-1133">Transmembrane helix</keyword>
<dbReference type="OMA" id="EFKFDMP"/>
<keyword evidence="9 10" id="KW-0807">Transducer</keyword>
<comment type="similarity">
    <text evidence="10">Belongs to the insect chemoreceptor superfamily. Heteromeric odorant receptor channel (TC 1.A.69) family.</text>
</comment>
<evidence type="ECO:0000256" key="8">
    <source>
        <dbReference type="ARBA" id="ARBA00023170"/>
    </source>
</evidence>
<evidence type="ECO:0000313" key="12">
    <source>
        <dbReference type="Proteomes" id="UP000001070"/>
    </source>
</evidence>
<dbReference type="PhylomeDB" id="B4J8T4"/>
<evidence type="ECO:0000256" key="6">
    <source>
        <dbReference type="ARBA" id="ARBA00022989"/>
    </source>
</evidence>
<sequence length="393" mass="45800">MYPQYLSRNYPLEKHLFFVTRYSFGLLGLRFELAPTFWSMTWLVFNFVNLAHCCQAEFSFGWHYIRSSPVDAMDAFCPLACSLTTLFKMACMWRSRSEVASLMQRIRQLTEQQRHGERVQLKRSYYRIATLVCMLIFTLGCINTGAFVLRSLWEMWMRRDLPFKYDMPFRMFFPSIAHRFPMYPLAYIYSTWSGQVTVYAFVATDGFFFSFTLYITFLLKALQMDIQRVLRPVKDPSPRECEKCCQQLRNIIDRHNDIVGIVQRFSVIMATPTFVQFLSSSLVIATSVIDILLFSGYNIIRYVVYAGTVSASLLQYCYGGTEMSIASLELGEAAYNSHWYQWNREVRQRVYLLILRAQRPVTVQVPFFVPSLPTFTAVIKFTGSIVALAKTIL</sequence>
<feature type="transmembrane region" description="Helical" evidence="10">
    <location>
        <begin position="196"/>
        <end position="219"/>
    </location>
</feature>
<dbReference type="AlphaFoldDB" id="B4J8T4"/>
<gene>
    <name evidence="11" type="primary">Dgri\GH19930</name>
    <name evidence="11" type="ORF">Dgri_GH19930</name>
</gene>
<dbReference type="InterPro" id="IPR004117">
    <property type="entry name" value="7tm6_olfct_rcpt"/>
</dbReference>
<proteinExistence type="inferred from homology"/>
<keyword evidence="5 10" id="KW-0552">Olfaction</keyword>
<accession>B4J8T4</accession>